<dbReference type="Gene3D" id="3.30.465.10">
    <property type="match status" value="1"/>
</dbReference>
<dbReference type="InterPro" id="IPR006094">
    <property type="entry name" value="Oxid_FAD_bind_N"/>
</dbReference>
<evidence type="ECO:0000256" key="1">
    <source>
        <dbReference type="ARBA" id="ARBA00022630"/>
    </source>
</evidence>
<dbReference type="PANTHER" id="PTHR11748">
    <property type="entry name" value="D-LACTATE DEHYDROGENASE"/>
    <property type="match status" value="1"/>
</dbReference>
<dbReference type="PROSITE" id="PS51387">
    <property type="entry name" value="FAD_PCMH"/>
    <property type="match status" value="1"/>
</dbReference>
<gene>
    <name evidence="4" type="ORF">COO09_17255</name>
</gene>
<dbReference type="InterPro" id="IPR016164">
    <property type="entry name" value="FAD-linked_Oxase-like_C"/>
</dbReference>
<keyword evidence="2" id="KW-0274">FAD</keyword>
<dbReference type="EMBL" id="NWUF01000019">
    <property type="protein sequence ID" value="PCE41092.1"/>
    <property type="molecule type" value="Genomic_DNA"/>
</dbReference>
<keyword evidence="1" id="KW-0285">Flavoprotein</keyword>
<accession>A0A2A4FTS8</accession>
<evidence type="ECO:0000313" key="4">
    <source>
        <dbReference type="EMBL" id="PCE41092.1"/>
    </source>
</evidence>
<organism evidence="4 5">
    <name type="scientific">Rhizorhabdus dicambivorans</name>
    <dbReference type="NCBI Taxonomy" id="1850238"/>
    <lineage>
        <taxon>Bacteria</taxon>
        <taxon>Pseudomonadati</taxon>
        <taxon>Pseudomonadota</taxon>
        <taxon>Alphaproteobacteria</taxon>
        <taxon>Sphingomonadales</taxon>
        <taxon>Sphingomonadaceae</taxon>
        <taxon>Rhizorhabdus</taxon>
    </lineage>
</organism>
<dbReference type="Proteomes" id="UP000218934">
    <property type="component" value="Unassembled WGS sequence"/>
</dbReference>
<dbReference type="InterPro" id="IPR016166">
    <property type="entry name" value="FAD-bd_PCMH"/>
</dbReference>
<proteinExistence type="predicted"/>
<evidence type="ECO:0000259" key="3">
    <source>
        <dbReference type="PROSITE" id="PS51387"/>
    </source>
</evidence>
<evidence type="ECO:0000313" key="5">
    <source>
        <dbReference type="Proteomes" id="UP000218934"/>
    </source>
</evidence>
<dbReference type="AlphaFoldDB" id="A0A2A4FTS8"/>
<reference evidence="4 5" key="1">
    <citation type="submission" date="2017-09" db="EMBL/GenBank/DDBJ databases">
        <title>The Catabolism of 3,6-Dichlorosalicylic acid is Initiated by the Cytochrome P450 Monooxygenase DsmABC in Rhizorhabdus dicambivorans Ndbn-20.</title>
        <authorList>
            <person name="Na L."/>
        </authorList>
    </citation>
    <scope>NUCLEOTIDE SEQUENCE [LARGE SCALE GENOMIC DNA]</scope>
    <source>
        <strain evidence="4 5">Ndbn-20m</strain>
    </source>
</reference>
<dbReference type="SUPFAM" id="SSF55103">
    <property type="entry name" value="FAD-linked oxidases, C-terminal domain"/>
    <property type="match status" value="1"/>
</dbReference>
<feature type="domain" description="FAD-binding PCMH-type" evidence="3">
    <location>
        <begin position="1"/>
        <end position="185"/>
    </location>
</feature>
<comment type="caution">
    <text evidence="4">The sequence shown here is derived from an EMBL/GenBank/DDBJ whole genome shotgun (WGS) entry which is preliminary data.</text>
</comment>
<dbReference type="Pfam" id="PF01565">
    <property type="entry name" value="FAD_binding_4"/>
    <property type="match status" value="1"/>
</dbReference>
<dbReference type="PANTHER" id="PTHR11748:SF103">
    <property type="entry name" value="GLYCOLATE OXIDASE SUBUNIT GLCE"/>
    <property type="match status" value="1"/>
</dbReference>
<dbReference type="OrthoDB" id="9811557at2"/>
<dbReference type="RefSeq" id="WP_066966266.1">
    <property type="nucleotide sequence ID" value="NZ_CP023449.1"/>
</dbReference>
<sequence length="392" mass="40066">MATPLPIRPASAEELVDVVLTAQRDGRTLAIGGGLSKAGTGRPARDATPLDMGGFAGIVDYDPAELVLTVGAGTPLSQIEALVRAEGQMLAFDPFDHGPVFGQPAGSATIGGVVAAGVAGSRRLSAGAVRDHLLGFRAASGRGEMLLAGARVVKNVTGYDLPKLAAGSWGRLFAMTELTLKVLPRPPVSATRAVTGLDARQAVAAMAAAMGSQAEVAAAAHIPAARQGDIALTLLQVQGFAPSVQARCAILDRALAPHGPVEALGDSDADALWASLRTLAPLARDRPLWRVNVAPSQGPAIVAALEPHGASWLFDWAGGLVWLAFDGDPALVRAAAEAAGGHATLVRAPAALREAVATLHPAAPGVAALEARIRRAFDPMGVFETGRFGERP</sequence>
<dbReference type="GO" id="GO:0071949">
    <property type="term" value="F:FAD binding"/>
    <property type="evidence" value="ECO:0007669"/>
    <property type="project" value="InterPro"/>
</dbReference>
<keyword evidence="5" id="KW-1185">Reference proteome</keyword>
<protein>
    <submittedName>
        <fullName evidence="4">FAD-binding protein</fullName>
    </submittedName>
</protein>
<dbReference type="InterPro" id="IPR016169">
    <property type="entry name" value="FAD-bd_PCMH_sub2"/>
</dbReference>
<dbReference type="InterPro" id="IPR036318">
    <property type="entry name" value="FAD-bd_PCMH-like_sf"/>
</dbReference>
<name>A0A2A4FTS8_9SPHN</name>
<dbReference type="KEGG" id="rdi:CMV14_20065"/>
<dbReference type="GO" id="GO:0003824">
    <property type="term" value="F:catalytic activity"/>
    <property type="evidence" value="ECO:0007669"/>
    <property type="project" value="InterPro"/>
</dbReference>
<dbReference type="SUPFAM" id="SSF56176">
    <property type="entry name" value="FAD-binding/transporter-associated domain-like"/>
    <property type="match status" value="1"/>
</dbReference>
<evidence type="ECO:0000256" key="2">
    <source>
        <dbReference type="ARBA" id="ARBA00022827"/>
    </source>
</evidence>